<dbReference type="EMBL" id="DS480541">
    <property type="protein sequence ID" value="EDO14566.1"/>
    <property type="molecule type" value="Genomic_DNA"/>
</dbReference>
<dbReference type="SMART" id="SM00320">
    <property type="entry name" value="WD40"/>
    <property type="match status" value="5"/>
</dbReference>
<keyword evidence="13" id="KW-1185">Reference proteome</keyword>
<dbReference type="Pfam" id="PF24105">
    <property type="entry name" value="Beta-prop_CAF1B_HIR1"/>
    <property type="match status" value="2"/>
</dbReference>
<dbReference type="PROSITE" id="PS50294">
    <property type="entry name" value="WD_REPEATS_REGION"/>
    <property type="match status" value="1"/>
</dbReference>
<proteinExistence type="inferred from homology"/>
<protein>
    <recommendedName>
        <fullName evidence="11">CAF1B/HIR1 beta-propeller domain-containing protein</fullName>
    </recommendedName>
</protein>
<keyword evidence="6" id="KW-0156">Chromatin regulator</keyword>
<sequence length="627" mass="69934">MIQAGNLQIYWHESQPIYSLTFQPLASNKKLFTAGGDNKIRIWSLNFNDDRSKIESIDFLSSLTQHEQAVNVVRFNSLGNILASAGDDGQLLLWRLDDETVSNNGVNKENNILLASDEDSENFKESWYVWKRLRSNSASISEIYDICWSPDDRYIVAASMDNSIRIFDVDSTKQIFATNDHNHYVQGVSWDPLNKYIFSLSADRSLAIYEIIFDPNDPVLITNLKLKNRISKGDLPQLDENGTLNHEIVKSSYLFHNETLPSFFRRLAISPCGNLLCVPSGIFRSNTQQPPSSSTSSTTDGNPTTGTNSSISTNNNNSEFANAVYIYTRSSINDNSNRPVLRLPFLNKPAIVISFNPNFYQLSSSNDTYCKLPYKLVFAVATSNEVLIYDTESVKPIAVIGNLHYTPLTDLSWSKDGEVLIVSSTDGFVSYVSMSSDAFGDKLEDEKIAEFTKPENEIKSYKAETNTNSSIAQNKNEIVHILQVKRKQKGSPVKDAKKTKVSETSKSNTTSPVKDKRRVQPILIDFNSGKESKKEEDKGETKEVVKIDTNISSSDEEGDEKALHSRINSEDCESRIKSEKEVIKSLPSPTPETSTASDNIIGEATEASTDVTIINSPIKNPKDTPPS</sequence>
<dbReference type="GO" id="GO:0005634">
    <property type="term" value="C:nucleus"/>
    <property type="evidence" value="ECO:0007669"/>
    <property type="project" value="UniProtKB-SubCell"/>
</dbReference>
<dbReference type="GeneID" id="5542579"/>
<dbReference type="OrthoDB" id="71227at2759"/>
<evidence type="ECO:0000256" key="9">
    <source>
        <dbReference type="PROSITE-ProRule" id="PRU00221"/>
    </source>
</evidence>
<feature type="compositionally biased region" description="Basic and acidic residues" evidence="10">
    <location>
        <begin position="560"/>
        <end position="583"/>
    </location>
</feature>
<keyword evidence="8" id="KW-0539">Nucleus</keyword>
<feature type="repeat" description="WD" evidence="9">
    <location>
        <begin position="136"/>
        <end position="177"/>
    </location>
</feature>
<comment type="similarity">
    <text evidence="2">Belongs to the WD repeat HIR1 family.</text>
</comment>
<dbReference type="GO" id="GO:0042393">
    <property type="term" value="F:histone binding"/>
    <property type="evidence" value="ECO:0007669"/>
    <property type="project" value="EnsemblFungi"/>
</dbReference>
<dbReference type="GO" id="GO:0000786">
    <property type="term" value="C:nucleosome"/>
    <property type="evidence" value="ECO:0007669"/>
    <property type="project" value="EnsemblFungi"/>
</dbReference>
<reference evidence="12 13" key="1">
    <citation type="journal article" date="2007" name="Proc. Natl. Acad. Sci. U.S.A.">
        <title>Independent sorting-out of thousands of duplicated gene pairs in two yeast species descended from a whole-genome duplication.</title>
        <authorList>
            <person name="Scannell D.R."/>
            <person name="Frank A.C."/>
            <person name="Conant G.C."/>
            <person name="Byrne K.P."/>
            <person name="Woolfit M."/>
            <person name="Wolfe K.H."/>
        </authorList>
    </citation>
    <scope>NUCLEOTIDE SEQUENCE [LARGE SCALE GENOMIC DNA]</scope>
    <source>
        <strain evidence="13">ATCC 22028 / DSM 70294 / BCRC 21397 / CBS 2163 / NBRC 10782 / NRRL Y-8283 / UCD 57-17</strain>
    </source>
</reference>
<evidence type="ECO:0000256" key="5">
    <source>
        <dbReference type="ARBA" id="ARBA00022763"/>
    </source>
</evidence>
<dbReference type="GO" id="GO:0005829">
    <property type="term" value="C:cytosol"/>
    <property type="evidence" value="ECO:0007669"/>
    <property type="project" value="EnsemblFungi"/>
</dbReference>
<feature type="repeat" description="WD" evidence="9">
    <location>
        <begin position="63"/>
        <end position="104"/>
    </location>
</feature>
<dbReference type="KEGG" id="vpo:Kpol_361p3"/>
<evidence type="ECO:0000256" key="8">
    <source>
        <dbReference type="ARBA" id="ARBA00023242"/>
    </source>
</evidence>
<dbReference type="SUPFAM" id="SSF50978">
    <property type="entry name" value="WD40 repeat-like"/>
    <property type="match status" value="1"/>
</dbReference>
<evidence type="ECO:0000256" key="7">
    <source>
        <dbReference type="ARBA" id="ARBA00023204"/>
    </source>
</evidence>
<keyword evidence="5" id="KW-0227">DNA damage</keyword>
<dbReference type="GO" id="GO:0006334">
    <property type="term" value="P:nucleosome assembly"/>
    <property type="evidence" value="ECO:0007669"/>
    <property type="project" value="TreeGrafter"/>
</dbReference>
<dbReference type="PhylomeDB" id="A7TT42"/>
<feature type="repeat" description="WD" evidence="9">
    <location>
        <begin position="178"/>
        <end position="211"/>
    </location>
</feature>
<evidence type="ECO:0000256" key="6">
    <source>
        <dbReference type="ARBA" id="ARBA00022853"/>
    </source>
</evidence>
<gene>
    <name evidence="12" type="ORF">Kpol_361p3</name>
</gene>
<accession>A7TT42</accession>
<evidence type="ECO:0000256" key="4">
    <source>
        <dbReference type="ARBA" id="ARBA00022737"/>
    </source>
</evidence>
<dbReference type="eggNOG" id="KOG1009">
    <property type="taxonomic scope" value="Eukaryota"/>
</dbReference>
<feature type="region of interest" description="Disordered" evidence="10">
    <location>
        <begin position="484"/>
        <end position="627"/>
    </location>
</feature>
<feature type="compositionally biased region" description="Basic and acidic residues" evidence="10">
    <location>
        <begin position="492"/>
        <end position="503"/>
    </location>
</feature>
<evidence type="ECO:0000256" key="1">
    <source>
        <dbReference type="ARBA" id="ARBA00004123"/>
    </source>
</evidence>
<evidence type="ECO:0000256" key="3">
    <source>
        <dbReference type="ARBA" id="ARBA00022574"/>
    </source>
</evidence>
<evidence type="ECO:0000256" key="2">
    <source>
        <dbReference type="ARBA" id="ARBA00007306"/>
    </source>
</evidence>
<dbReference type="GO" id="GO:0000775">
    <property type="term" value="C:chromosome, centromeric region"/>
    <property type="evidence" value="ECO:0007669"/>
    <property type="project" value="EnsemblFungi"/>
</dbReference>
<dbReference type="AlphaFoldDB" id="A7TT42"/>
<dbReference type="OMA" id="QIYWHES"/>
<dbReference type="GO" id="GO:0006281">
    <property type="term" value="P:DNA repair"/>
    <property type="evidence" value="ECO:0007669"/>
    <property type="project" value="UniProtKB-KW"/>
</dbReference>
<dbReference type="InParanoid" id="A7TT42"/>
<dbReference type="Proteomes" id="UP000000267">
    <property type="component" value="Unassembled WGS sequence"/>
</dbReference>
<dbReference type="PROSITE" id="PS50082">
    <property type="entry name" value="WD_REPEATS_2"/>
    <property type="match status" value="4"/>
</dbReference>
<keyword evidence="3 9" id="KW-0853">WD repeat</keyword>
<comment type="subcellular location">
    <subcellularLocation>
        <location evidence="1">Nucleus</location>
    </subcellularLocation>
</comment>
<feature type="repeat" description="WD" evidence="9">
    <location>
        <begin position="10"/>
        <end position="46"/>
    </location>
</feature>
<dbReference type="InterPro" id="IPR001680">
    <property type="entry name" value="WD40_rpt"/>
</dbReference>
<dbReference type="InterPro" id="IPR055410">
    <property type="entry name" value="Beta-prop_CAF1B_HIR1"/>
</dbReference>
<dbReference type="RefSeq" id="XP_001642424.1">
    <property type="nucleotide sequence ID" value="XM_001642374.1"/>
</dbReference>
<dbReference type="FunCoup" id="A7TT42">
    <property type="interactions" value="871"/>
</dbReference>
<dbReference type="PANTHER" id="PTHR15271:SF4">
    <property type="entry name" value="CHROMATIN ASSEMBLY FACTOR 1 SUBUNIT B"/>
    <property type="match status" value="1"/>
</dbReference>
<dbReference type="InterPro" id="IPR045145">
    <property type="entry name" value="PTHR15271"/>
</dbReference>
<feature type="region of interest" description="Disordered" evidence="10">
    <location>
        <begin position="286"/>
        <end position="314"/>
    </location>
</feature>
<evidence type="ECO:0000313" key="12">
    <source>
        <dbReference type="EMBL" id="EDO14566.1"/>
    </source>
</evidence>
<evidence type="ECO:0000313" key="13">
    <source>
        <dbReference type="Proteomes" id="UP000000267"/>
    </source>
</evidence>
<feature type="compositionally biased region" description="Polar residues" evidence="10">
    <location>
        <begin position="606"/>
        <end position="618"/>
    </location>
</feature>
<evidence type="ECO:0000256" key="10">
    <source>
        <dbReference type="SAM" id="MobiDB-lite"/>
    </source>
</evidence>
<keyword evidence="7" id="KW-0234">DNA repair</keyword>
<dbReference type="GO" id="GO:0006335">
    <property type="term" value="P:DNA replication-dependent chromatin assembly"/>
    <property type="evidence" value="ECO:0007669"/>
    <property type="project" value="EnsemblFungi"/>
</dbReference>
<feature type="domain" description="CAF1B/HIR1 beta-propeller" evidence="11">
    <location>
        <begin position="310"/>
        <end position="437"/>
    </location>
</feature>
<dbReference type="PANTHER" id="PTHR15271">
    <property type="entry name" value="CHROMATIN ASSEMBLY FACTOR 1 SUBUNIT B"/>
    <property type="match status" value="1"/>
</dbReference>
<feature type="compositionally biased region" description="Basic and acidic residues" evidence="10">
    <location>
        <begin position="528"/>
        <end position="546"/>
    </location>
</feature>
<dbReference type="Gene3D" id="2.130.10.10">
    <property type="entry name" value="YVTN repeat-like/Quinoprotein amine dehydrogenase"/>
    <property type="match status" value="2"/>
</dbReference>
<dbReference type="GO" id="GO:0033186">
    <property type="term" value="C:CAF-1 complex"/>
    <property type="evidence" value="ECO:0007669"/>
    <property type="project" value="EnsemblFungi"/>
</dbReference>
<evidence type="ECO:0000259" key="11">
    <source>
        <dbReference type="Pfam" id="PF24105"/>
    </source>
</evidence>
<keyword evidence="4" id="KW-0677">Repeat</keyword>
<organism evidence="13">
    <name type="scientific">Vanderwaltozyma polyspora (strain ATCC 22028 / DSM 70294 / BCRC 21397 / CBS 2163 / NBRC 10782 / NRRL Y-8283 / UCD 57-17)</name>
    <name type="common">Kluyveromyces polysporus</name>
    <dbReference type="NCBI Taxonomy" id="436907"/>
    <lineage>
        <taxon>Eukaryota</taxon>
        <taxon>Fungi</taxon>
        <taxon>Dikarya</taxon>
        <taxon>Ascomycota</taxon>
        <taxon>Saccharomycotina</taxon>
        <taxon>Saccharomycetes</taxon>
        <taxon>Saccharomycetales</taxon>
        <taxon>Saccharomycetaceae</taxon>
        <taxon>Vanderwaltozyma</taxon>
    </lineage>
</organism>
<name>A7TT42_VANPO</name>
<dbReference type="HOGENOM" id="CLU_010127_0_0_1"/>
<dbReference type="STRING" id="436907.A7TT42"/>
<feature type="domain" description="CAF1B/HIR1 beta-propeller" evidence="11">
    <location>
        <begin position="8"/>
        <end position="294"/>
    </location>
</feature>
<dbReference type="InterPro" id="IPR036322">
    <property type="entry name" value="WD40_repeat_dom_sf"/>
</dbReference>
<dbReference type="InterPro" id="IPR015943">
    <property type="entry name" value="WD40/YVTN_repeat-like_dom_sf"/>
</dbReference>